<protein>
    <submittedName>
        <fullName evidence="2">Uncharacterized protein</fullName>
    </submittedName>
</protein>
<evidence type="ECO:0000256" key="1">
    <source>
        <dbReference type="SAM" id="MobiDB-lite"/>
    </source>
</evidence>
<dbReference type="AlphaFoldDB" id="A0A0V1Q3I2"/>
<feature type="region of interest" description="Disordered" evidence="1">
    <location>
        <begin position="1"/>
        <end position="72"/>
    </location>
</feature>
<dbReference type="RefSeq" id="XP_015469166.1">
    <property type="nucleotide sequence ID" value="XM_015610028.1"/>
</dbReference>
<dbReference type="Pfam" id="PF17104">
    <property type="entry name" value="YBL010C_LAA2"/>
    <property type="match status" value="1"/>
</dbReference>
<sequence>MTDETIKSKNNEVLNDINDKETNQQMVDKIEEGINEDYNKNQEDENKNARRIDDETNIQPEEDINSNTEMDDGFENVIEIESGVAAEDDDDDSDFGSFDDASFTELEEPEEVNSVENVENKISSGYVSFSEEVLNNSTLFEKSLHETMNSLFTNISHIQDHDHDTHENTLLTERSSQIYNELSQIPHLQPPNWIKLNVRHNLLIKLGVPINLDEIKEENLLQAPKVPRRKSINEEDIKWEGFDIPAFEDLKVSPDQKTDLLNKTTEILSTIETDNLNNSSHQFLESSTSESLREKLKQYNDNYNQLIELSSVWNKQLDDQKQNNEVYESVIQNLIGYSQKLKREEILAHLKKIKLKSKSKKSFWK</sequence>
<dbReference type="GeneID" id="26838207"/>
<reference evidence="2 3" key="1">
    <citation type="submission" date="2015-11" db="EMBL/GenBank/DDBJ databases">
        <title>The genome of Debaryomyces fabryi.</title>
        <authorList>
            <person name="Tafer H."/>
            <person name="Lopandic K."/>
        </authorList>
    </citation>
    <scope>NUCLEOTIDE SEQUENCE [LARGE SCALE GENOMIC DNA]</scope>
    <source>
        <strain evidence="2 3">CBS 789</strain>
    </source>
</reference>
<feature type="compositionally biased region" description="Acidic residues" evidence="1">
    <location>
        <begin position="60"/>
        <end position="72"/>
    </location>
</feature>
<comment type="caution">
    <text evidence="2">The sequence shown here is derived from an EMBL/GenBank/DDBJ whole genome shotgun (WGS) entry which is preliminary data.</text>
</comment>
<organism evidence="2 3">
    <name type="scientific">Debaryomyces fabryi</name>
    <dbReference type="NCBI Taxonomy" id="58627"/>
    <lineage>
        <taxon>Eukaryota</taxon>
        <taxon>Fungi</taxon>
        <taxon>Dikarya</taxon>
        <taxon>Ascomycota</taxon>
        <taxon>Saccharomycotina</taxon>
        <taxon>Pichiomycetes</taxon>
        <taxon>Debaryomycetaceae</taxon>
        <taxon>Debaryomyces</taxon>
    </lineage>
</organism>
<accession>A0A0V1Q3I2</accession>
<feature type="region of interest" description="Disordered" evidence="1">
    <location>
        <begin position="84"/>
        <end position="114"/>
    </location>
</feature>
<evidence type="ECO:0000313" key="2">
    <source>
        <dbReference type="EMBL" id="KSA03064.1"/>
    </source>
</evidence>
<feature type="compositionally biased region" description="Basic and acidic residues" evidence="1">
    <location>
        <begin position="17"/>
        <end position="54"/>
    </location>
</feature>
<keyword evidence="3" id="KW-1185">Reference proteome</keyword>
<dbReference type="InterPro" id="IPR031355">
    <property type="entry name" value="YBL010C/LAA2-like"/>
</dbReference>
<dbReference type="EMBL" id="LMYN01000015">
    <property type="protein sequence ID" value="KSA03064.1"/>
    <property type="molecule type" value="Genomic_DNA"/>
</dbReference>
<name>A0A0V1Q3I2_9ASCO</name>
<proteinExistence type="predicted"/>
<dbReference type="PANTHER" id="PTHR38698">
    <property type="entry name" value="EXPRESSED PROTEIN"/>
    <property type="match status" value="1"/>
</dbReference>
<dbReference type="PANTHER" id="PTHR38698:SF1">
    <property type="entry name" value="FUNGAL PROTEIN"/>
    <property type="match status" value="1"/>
</dbReference>
<dbReference type="OrthoDB" id="5378975at2759"/>
<gene>
    <name evidence="2" type="ORF">AC631_01198</name>
</gene>
<feature type="compositionally biased region" description="Basic and acidic residues" evidence="1">
    <location>
        <begin position="1"/>
        <end position="10"/>
    </location>
</feature>
<evidence type="ECO:0000313" key="3">
    <source>
        <dbReference type="Proteomes" id="UP000054251"/>
    </source>
</evidence>
<dbReference type="Proteomes" id="UP000054251">
    <property type="component" value="Unassembled WGS sequence"/>
</dbReference>